<keyword evidence="3" id="KW-1185">Reference proteome</keyword>
<accession>A0A3S5B2S6</accession>
<gene>
    <name evidence="2" type="ORF">PXEA_LOCUS25355</name>
</gene>
<comment type="caution">
    <text evidence="2">The sequence shown here is derived from an EMBL/GenBank/DDBJ whole genome shotgun (WGS) entry which is preliminary data.</text>
</comment>
<reference evidence="2" key="1">
    <citation type="submission" date="2018-11" db="EMBL/GenBank/DDBJ databases">
        <authorList>
            <consortium name="Pathogen Informatics"/>
        </authorList>
    </citation>
    <scope>NUCLEOTIDE SEQUENCE</scope>
</reference>
<dbReference type="AlphaFoldDB" id="A0A3S5B2S6"/>
<keyword evidence="1" id="KW-1133">Transmembrane helix</keyword>
<evidence type="ECO:0000313" key="2">
    <source>
        <dbReference type="EMBL" id="VEL31915.1"/>
    </source>
</evidence>
<keyword evidence="1" id="KW-0812">Transmembrane</keyword>
<organism evidence="2 3">
    <name type="scientific">Protopolystoma xenopodis</name>
    <dbReference type="NCBI Taxonomy" id="117903"/>
    <lineage>
        <taxon>Eukaryota</taxon>
        <taxon>Metazoa</taxon>
        <taxon>Spiralia</taxon>
        <taxon>Lophotrochozoa</taxon>
        <taxon>Platyhelminthes</taxon>
        <taxon>Monogenea</taxon>
        <taxon>Polyopisthocotylea</taxon>
        <taxon>Polystomatidea</taxon>
        <taxon>Polystomatidae</taxon>
        <taxon>Protopolystoma</taxon>
    </lineage>
</organism>
<name>A0A3S5B2S6_9PLAT</name>
<dbReference type="Proteomes" id="UP000784294">
    <property type="component" value="Unassembled WGS sequence"/>
</dbReference>
<evidence type="ECO:0000313" key="3">
    <source>
        <dbReference type="Proteomes" id="UP000784294"/>
    </source>
</evidence>
<feature type="transmembrane region" description="Helical" evidence="1">
    <location>
        <begin position="114"/>
        <end position="133"/>
    </location>
</feature>
<sequence>MLPGLPSSRGVGGPFWIGPRSQSSWHKKRVPPRIMQPEPSQIPFRLPRAIVYWRGGKRCLCSWALVAVATLGKSACCLFLVDFVRLRALATLSPFSIVLPAFSSLTGYSRVWPLGYILFCTHFSLVGVVWVVASVTRARENGFVSAGHAPTLERRISDQPTCRRRVFAGRKGMPPFRRWHYLPTDHVEPSKCSTGRQRGGLISSTRTYEQQDGRFGHCLPALCASGSVSFAQIVPAVNRAMLVTIMAWC</sequence>
<keyword evidence="1" id="KW-0472">Membrane</keyword>
<proteinExistence type="predicted"/>
<evidence type="ECO:0000256" key="1">
    <source>
        <dbReference type="SAM" id="Phobius"/>
    </source>
</evidence>
<feature type="transmembrane region" description="Helical" evidence="1">
    <location>
        <begin position="62"/>
        <end position="81"/>
    </location>
</feature>
<dbReference type="EMBL" id="CAAALY010127964">
    <property type="protein sequence ID" value="VEL31915.1"/>
    <property type="molecule type" value="Genomic_DNA"/>
</dbReference>
<protein>
    <submittedName>
        <fullName evidence="2">Uncharacterized protein</fullName>
    </submittedName>
</protein>